<evidence type="ECO:0000313" key="2">
    <source>
        <dbReference type="Proteomes" id="UP000266691"/>
    </source>
</evidence>
<reference evidence="1 2" key="1">
    <citation type="submission" date="2018-08" db="EMBL/GenBank/DDBJ databases">
        <title>Proposal of Muricauda 72 sp.nov. and Muricauda NH166 sp.nov., isolated from seawater.</title>
        <authorList>
            <person name="Cheng H."/>
            <person name="Wu Y.-H."/>
            <person name="Guo L.-L."/>
            <person name="Xu X.-W."/>
        </authorList>
    </citation>
    <scope>NUCLEOTIDE SEQUENCE [LARGE SCALE GENOMIC DNA]</scope>
    <source>
        <strain evidence="1 2">72</strain>
    </source>
</reference>
<evidence type="ECO:0000313" key="1">
    <source>
        <dbReference type="EMBL" id="RIV44610.1"/>
    </source>
</evidence>
<accession>A0A3A1NLF9</accession>
<organism evidence="1 2">
    <name type="scientific">Flagellimonas pelagia</name>
    <dbReference type="NCBI Taxonomy" id="2306998"/>
    <lineage>
        <taxon>Bacteria</taxon>
        <taxon>Pseudomonadati</taxon>
        <taxon>Bacteroidota</taxon>
        <taxon>Flavobacteriia</taxon>
        <taxon>Flavobacteriales</taxon>
        <taxon>Flavobacteriaceae</taxon>
        <taxon>Flagellimonas</taxon>
    </lineage>
</organism>
<dbReference type="EMBL" id="QXFI01000025">
    <property type="protein sequence ID" value="RIV44610.1"/>
    <property type="molecule type" value="Genomic_DNA"/>
</dbReference>
<comment type="caution">
    <text evidence="1">The sequence shown here is derived from an EMBL/GenBank/DDBJ whole genome shotgun (WGS) entry which is preliminary data.</text>
</comment>
<name>A0A3A1NLF9_9FLAO</name>
<sequence>MNKYVGLCLKNTTNDEPSSFLGNNAAIIASQGKRICIGLKLKPKLAIVTPLNNKQRTTKKAVNPIALIFKTLFINCVYE</sequence>
<dbReference type="AlphaFoldDB" id="A0A3A1NLF9"/>
<protein>
    <submittedName>
        <fullName evidence="1">Uncharacterized protein</fullName>
    </submittedName>
</protein>
<proteinExistence type="predicted"/>
<gene>
    <name evidence="1" type="ORF">D2V05_09660</name>
</gene>
<dbReference type="Proteomes" id="UP000266691">
    <property type="component" value="Unassembled WGS sequence"/>
</dbReference>